<evidence type="ECO:0000313" key="2">
    <source>
        <dbReference type="Proteomes" id="UP001597100"/>
    </source>
</evidence>
<name>A0ABW3IH75_9FLAO</name>
<accession>A0ABW3IH75</accession>
<comment type="caution">
    <text evidence="1">The sequence shown here is derived from an EMBL/GenBank/DDBJ whole genome shotgun (WGS) entry which is preliminary data.</text>
</comment>
<protein>
    <submittedName>
        <fullName evidence="1">Uncharacterized protein</fullName>
    </submittedName>
</protein>
<dbReference type="EMBL" id="JBHTJP010000034">
    <property type="protein sequence ID" value="MFD0976865.1"/>
    <property type="molecule type" value="Genomic_DNA"/>
</dbReference>
<keyword evidence="2" id="KW-1185">Reference proteome</keyword>
<organism evidence="1 2">
    <name type="scientific">Salinimicrobium gaetbulicola</name>
    <dbReference type="NCBI Taxonomy" id="999702"/>
    <lineage>
        <taxon>Bacteria</taxon>
        <taxon>Pseudomonadati</taxon>
        <taxon>Bacteroidota</taxon>
        <taxon>Flavobacteriia</taxon>
        <taxon>Flavobacteriales</taxon>
        <taxon>Flavobacteriaceae</taxon>
        <taxon>Salinimicrobium</taxon>
    </lineage>
</organism>
<dbReference type="RefSeq" id="WP_380738649.1">
    <property type="nucleotide sequence ID" value="NZ_JBHTJP010000034.1"/>
</dbReference>
<evidence type="ECO:0000313" key="1">
    <source>
        <dbReference type="EMBL" id="MFD0976865.1"/>
    </source>
</evidence>
<proteinExistence type="predicted"/>
<gene>
    <name evidence="1" type="ORF">ACFQ1G_08685</name>
</gene>
<dbReference type="Proteomes" id="UP001597100">
    <property type="component" value="Unassembled WGS sequence"/>
</dbReference>
<sequence length="44" mass="4742">MKIGGSNLLFPGFTIIIMPAEAYLKFDSEGFGRLGNQDPGKPDV</sequence>
<reference evidence="2" key="1">
    <citation type="journal article" date="2019" name="Int. J. Syst. Evol. Microbiol.">
        <title>The Global Catalogue of Microorganisms (GCM) 10K type strain sequencing project: providing services to taxonomists for standard genome sequencing and annotation.</title>
        <authorList>
            <consortium name="The Broad Institute Genomics Platform"/>
            <consortium name="The Broad Institute Genome Sequencing Center for Infectious Disease"/>
            <person name="Wu L."/>
            <person name="Ma J."/>
        </authorList>
    </citation>
    <scope>NUCLEOTIDE SEQUENCE [LARGE SCALE GENOMIC DNA]</scope>
    <source>
        <strain evidence="2">CCUG 60898</strain>
    </source>
</reference>